<dbReference type="InterPro" id="IPR000120">
    <property type="entry name" value="Amidase"/>
</dbReference>
<dbReference type="Proteomes" id="UP000298050">
    <property type="component" value="Unassembled WGS sequence"/>
</dbReference>
<dbReference type="OrthoDB" id="8872210at2"/>
<organism evidence="2 3">
    <name type="scientific">Mangrovimicrobium sediminis</name>
    <dbReference type="NCBI Taxonomy" id="2562682"/>
    <lineage>
        <taxon>Bacteria</taxon>
        <taxon>Pseudomonadati</taxon>
        <taxon>Pseudomonadota</taxon>
        <taxon>Gammaproteobacteria</taxon>
        <taxon>Cellvibrionales</taxon>
        <taxon>Halieaceae</taxon>
        <taxon>Mangrovimicrobium</taxon>
    </lineage>
</organism>
<gene>
    <name evidence="2" type="ORF">E4634_05110</name>
</gene>
<evidence type="ECO:0000259" key="1">
    <source>
        <dbReference type="Pfam" id="PF01425"/>
    </source>
</evidence>
<evidence type="ECO:0000313" key="2">
    <source>
        <dbReference type="EMBL" id="TGD74589.1"/>
    </source>
</evidence>
<keyword evidence="2" id="KW-0378">Hydrolase</keyword>
<evidence type="ECO:0000313" key="3">
    <source>
        <dbReference type="Proteomes" id="UP000298050"/>
    </source>
</evidence>
<dbReference type="GO" id="GO:0016787">
    <property type="term" value="F:hydrolase activity"/>
    <property type="evidence" value="ECO:0007669"/>
    <property type="project" value="UniProtKB-KW"/>
</dbReference>
<feature type="domain" description="Amidase" evidence="1">
    <location>
        <begin position="26"/>
        <end position="446"/>
    </location>
</feature>
<dbReference type="Pfam" id="PF01425">
    <property type="entry name" value="Amidase"/>
    <property type="match status" value="1"/>
</dbReference>
<accession>A0A4Z0M506</accession>
<dbReference type="EMBL" id="SRLE01000005">
    <property type="protein sequence ID" value="TGD74589.1"/>
    <property type="molecule type" value="Genomic_DNA"/>
</dbReference>
<protein>
    <submittedName>
        <fullName evidence="2">AtzE family amidohydrolase</fullName>
    </submittedName>
</protein>
<dbReference type="InterPro" id="IPR014087">
    <property type="entry name" value="Carboxybiuret_hydro_AtzE"/>
</dbReference>
<dbReference type="InterPro" id="IPR023631">
    <property type="entry name" value="Amidase_dom"/>
</dbReference>
<dbReference type="PANTHER" id="PTHR11895:SF172">
    <property type="entry name" value="GLUTAMYL-TRNA(GLN) AMIDOTRANSFERASE"/>
    <property type="match status" value="1"/>
</dbReference>
<reference evidence="2 3" key="1">
    <citation type="submission" date="2019-04" db="EMBL/GenBank/DDBJ databases">
        <title>Taxonomy of novel Haliea sp. from mangrove soil of West Coast of India.</title>
        <authorList>
            <person name="Verma A."/>
            <person name="Kumar P."/>
            <person name="Krishnamurthi S."/>
        </authorList>
    </citation>
    <scope>NUCLEOTIDE SEQUENCE [LARGE SCALE GENOMIC DNA]</scope>
    <source>
        <strain evidence="2 3">SAOS-164</strain>
    </source>
</reference>
<dbReference type="Gene3D" id="3.90.1300.10">
    <property type="entry name" value="Amidase signature (AS) domain"/>
    <property type="match status" value="1"/>
</dbReference>
<dbReference type="NCBIfam" id="NF006631">
    <property type="entry name" value="PRK09201.1"/>
    <property type="match status" value="1"/>
</dbReference>
<dbReference type="RefSeq" id="WP_135441547.1">
    <property type="nucleotide sequence ID" value="NZ_SRLE01000005.1"/>
</dbReference>
<dbReference type="AlphaFoldDB" id="A0A4Z0M506"/>
<sequence length="470" mass="49020">MTDANLPLAADIADAVRSGDISAAAIIADTLASIEALNPTLNCFTEVLAQRATERAAQLDARRAAGQDPGPLAGVPFAVKNLFDIAGVTTLAGSKINRDNPVATRDAVLVERLENAGAILVGALAMGEYAYDFTGENEHYGACRNPWDPARMSGGSSSGSGSATAAGLAPISLGSDTNGSIRVPSSLCGLFGLKPTYGRLPRTGSYPFCDSLDHLGPLARSSADLALAFDCLQGFDAGDPACAERPSLPTHERLDLGVDGLRCAVAGGYFDCTAFPEAQAAVAQVAAALGASRELELPGADAGRSAAYLVTNAEGAALHRERLRQRPQDFDADTRDRFLAGTLWPAGWYVRAQAVRRWWLEQMLAVFREVDIVIAPATPCCAPAVGTTTLNVRGELQALRPNLGLFTQPFSAVGLPVVSVPLWSESAGLPIGVQLVAAPWREDLCLRAARALETAGITLRATPPVSSAGS</sequence>
<dbReference type="SUPFAM" id="SSF75304">
    <property type="entry name" value="Amidase signature (AS) enzymes"/>
    <property type="match status" value="1"/>
</dbReference>
<proteinExistence type="predicted"/>
<dbReference type="NCBIfam" id="TIGR02715">
    <property type="entry name" value="amido_AtzE"/>
    <property type="match status" value="1"/>
</dbReference>
<dbReference type="InterPro" id="IPR036928">
    <property type="entry name" value="AS_sf"/>
</dbReference>
<dbReference type="PANTHER" id="PTHR11895">
    <property type="entry name" value="TRANSAMIDASE"/>
    <property type="match status" value="1"/>
</dbReference>
<comment type="caution">
    <text evidence="2">The sequence shown here is derived from an EMBL/GenBank/DDBJ whole genome shotgun (WGS) entry which is preliminary data.</text>
</comment>
<name>A0A4Z0M506_9GAMM</name>
<keyword evidence="3" id="KW-1185">Reference proteome</keyword>